<feature type="domain" description="Cell envelope-related transcriptional attenuator" evidence="2">
    <location>
        <begin position="82"/>
        <end position="239"/>
    </location>
</feature>
<dbReference type="PANTHER" id="PTHR33392:SF6">
    <property type="entry name" value="POLYISOPRENYL-TEICHOIC ACID--PEPTIDOGLYCAN TEICHOIC ACID TRANSFERASE TAGU"/>
    <property type="match status" value="1"/>
</dbReference>
<organism evidence="3 4">
    <name type="scientific">Clostridium tagluense</name>
    <dbReference type="NCBI Taxonomy" id="360422"/>
    <lineage>
        <taxon>Bacteria</taxon>
        <taxon>Bacillati</taxon>
        <taxon>Bacillota</taxon>
        <taxon>Clostridia</taxon>
        <taxon>Eubacteriales</taxon>
        <taxon>Clostridiaceae</taxon>
        <taxon>Clostridium</taxon>
    </lineage>
</organism>
<keyword evidence="4" id="KW-1185">Reference proteome</keyword>
<protein>
    <submittedName>
        <fullName evidence="3">LytR family transcriptional regulator</fullName>
    </submittedName>
</protein>
<evidence type="ECO:0000256" key="1">
    <source>
        <dbReference type="ARBA" id="ARBA00006068"/>
    </source>
</evidence>
<sequence>MKKMKPWMKIVLSVFVIIVLVGGAVFSYTFYQLSKMNTSKISKTDADLGIKPEVSVKKENEKGIINIALFGLDREDKNQPSRSDSIIILSIDKVQKKIKMSSIMRDTYVEISGHGKTKLAHAYAYGGPQLAIKTLNENFNLDIRDYVSVDFIAFEKIIDDIGTINIDIKQDEISAINDKILEASKIEKKAVTKITKSGLQTLNGLQAVAYSRVRYTTGGDFRRTERQRKVLSDVLTKIKSLGVTESLSVATKILPYTETNMNNMEIIKNTKEMVTFNINSLEQERFPVDGYCRGKTIDGVWYLAADMSATIDQIHKFIYKDIKPVPKATL</sequence>
<dbReference type="PANTHER" id="PTHR33392">
    <property type="entry name" value="POLYISOPRENYL-TEICHOIC ACID--PEPTIDOGLYCAN TEICHOIC ACID TRANSFERASE TAGU"/>
    <property type="match status" value="1"/>
</dbReference>
<dbReference type="Pfam" id="PF03816">
    <property type="entry name" value="LytR_cpsA_psr"/>
    <property type="match status" value="1"/>
</dbReference>
<dbReference type="InterPro" id="IPR004474">
    <property type="entry name" value="LytR_CpsA_psr"/>
</dbReference>
<dbReference type="OrthoDB" id="9782542at2"/>
<reference evidence="3 4" key="1">
    <citation type="submission" date="2018-11" db="EMBL/GenBank/DDBJ databases">
        <title>Genome sequencing and assembly of Clostridium tagluense strain A121.</title>
        <authorList>
            <person name="Murakami T."/>
            <person name="Segawa T."/>
            <person name="Shcherbakova V.A."/>
            <person name="Mori H."/>
            <person name="Yoshimura Y."/>
        </authorList>
    </citation>
    <scope>NUCLEOTIDE SEQUENCE [LARGE SCALE GENOMIC DNA]</scope>
    <source>
        <strain evidence="3 4">A121</strain>
    </source>
</reference>
<dbReference type="AlphaFoldDB" id="A0A401USG6"/>
<evidence type="ECO:0000313" key="4">
    <source>
        <dbReference type="Proteomes" id="UP000287872"/>
    </source>
</evidence>
<comment type="similarity">
    <text evidence="1">Belongs to the LytR/CpsA/Psr (LCP) family.</text>
</comment>
<proteinExistence type="inferred from homology"/>
<dbReference type="EMBL" id="BHYK01000033">
    <property type="protein sequence ID" value="GCD12408.1"/>
    <property type="molecule type" value="Genomic_DNA"/>
</dbReference>
<dbReference type="NCBIfam" id="TIGR00350">
    <property type="entry name" value="lytR_cpsA_psr"/>
    <property type="match status" value="1"/>
</dbReference>
<gene>
    <name evidence="3" type="ORF">Ctaglu_40310</name>
</gene>
<evidence type="ECO:0000313" key="3">
    <source>
        <dbReference type="EMBL" id="GCD12408.1"/>
    </source>
</evidence>
<name>A0A401USG6_9CLOT</name>
<dbReference type="Proteomes" id="UP000287872">
    <property type="component" value="Unassembled WGS sequence"/>
</dbReference>
<comment type="caution">
    <text evidence="3">The sequence shown here is derived from an EMBL/GenBank/DDBJ whole genome shotgun (WGS) entry which is preliminary data.</text>
</comment>
<accession>A0A401USG6</accession>
<dbReference type="RefSeq" id="WP_125005091.1">
    <property type="nucleotide sequence ID" value="NZ_BHYK01000033.1"/>
</dbReference>
<dbReference type="InterPro" id="IPR050922">
    <property type="entry name" value="LytR/CpsA/Psr_CW_biosynth"/>
</dbReference>
<dbReference type="Gene3D" id="3.40.630.190">
    <property type="entry name" value="LCP protein"/>
    <property type="match status" value="1"/>
</dbReference>
<evidence type="ECO:0000259" key="2">
    <source>
        <dbReference type="Pfam" id="PF03816"/>
    </source>
</evidence>